<dbReference type="Proteomes" id="UP001428341">
    <property type="component" value="Unassembled WGS sequence"/>
</dbReference>
<dbReference type="EMBL" id="JBCGBO010000002">
    <property type="protein sequence ID" value="KAK9222152.1"/>
    <property type="molecule type" value="Genomic_DNA"/>
</dbReference>
<evidence type="ECO:0000256" key="1">
    <source>
        <dbReference type="SAM" id="MobiDB-lite"/>
    </source>
</evidence>
<organism evidence="2 3">
    <name type="scientific">Citrus x changshan-huyou</name>
    <dbReference type="NCBI Taxonomy" id="2935761"/>
    <lineage>
        <taxon>Eukaryota</taxon>
        <taxon>Viridiplantae</taxon>
        <taxon>Streptophyta</taxon>
        <taxon>Embryophyta</taxon>
        <taxon>Tracheophyta</taxon>
        <taxon>Spermatophyta</taxon>
        <taxon>Magnoliopsida</taxon>
        <taxon>eudicotyledons</taxon>
        <taxon>Gunneridae</taxon>
        <taxon>Pentapetalae</taxon>
        <taxon>rosids</taxon>
        <taxon>malvids</taxon>
        <taxon>Sapindales</taxon>
        <taxon>Rutaceae</taxon>
        <taxon>Aurantioideae</taxon>
        <taxon>Citrus</taxon>
    </lineage>
</organism>
<reference evidence="2 3" key="1">
    <citation type="submission" date="2024-05" db="EMBL/GenBank/DDBJ databases">
        <title>Haplotype-resolved chromosome-level genome assembly of Huyou (Citrus changshanensis).</title>
        <authorList>
            <person name="Miao C."/>
            <person name="Chen W."/>
            <person name="Wu Y."/>
            <person name="Wang L."/>
            <person name="Zhao S."/>
            <person name="Grierson D."/>
            <person name="Xu C."/>
            <person name="Chen K."/>
        </authorList>
    </citation>
    <scope>NUCLEOTIDE SEQUENCE [LARGE SCALE GENOMIC DNA]</scope>
    <source>
        <strain evidence="2">01-14</strain>
        <tissue evidence="2">Leaf</tissue>
    </source>
</reference>
<keyword evidence="3" id="KW-1185">Reference proteome</keyword>
<protein>
    <submittedName>
        <fullName evidence="2">Uncharacterized protein</fullName>
    </submittedName>
</protein>
<dbReference type="AlphaFoldDB" id="A0AAP0MXM3"/>
<feature type="compositionally biased region" description="Polar residues" evidence="1">
    <location>
        <begin position="120"/>
        <end position="134"/>
    </location>
</feature>
<gene>
    <name evidence="2" type="ORF">WN944_010584</name>
</gene>
<evidence type="ECO:0000313" key="3">
    <source>
        <dbReference type="Proteomes" id="UP001428341"/>
    </source>
</evidence>
<comment type="caution">
    <text evidence="2">The sequence shown here is derived from an EMBL/GenBank/DDBJ whole genome shotgun (WGS) entry which is preliminary data.</text>
</comment>
<sequence length="142" mass="16515">MNIIQTYNLYRDSEGECSKARNEKNKVVGEVIQLRTELASFEFVHESLKLQNDISDAVIRSKDKEIARLWVDDCNRVVKDHYLEWDLKLVDDNYSEAPQVDNLILSSDDKLTRNEDDRVSGQQGKPSRTQSQPTLKREMSLR</sequence>
<accession>A0AAP0MXM3</accession>
<evidence type="ECO:0000313" key="2">
    <source>
        <dbReference type="EMBL" id="KAK9222152.1"/>
    </source>
</evidence>
<name>A0AAP0MXM3_9ROSI</name>
<feature type="region of interest" description="Disordered" evidence="1">
    <location>
        <begin position="105"/>
        <end position="142"/>
    </location>
</feature>
<feature type="compositionally biased region" description="Basic and acidic residues" evidence="1">
    <location>
        <begin position="107"/>
        <end position="119"/>
    </location>
</feature>
<proteinExistence type="predicted"/>